<feature type="transmembrane region" description="Helical" evidence="7">
    <location>
        <begin position="810"/>
        <end position="832"/>
    </location>
</feature>
<evidence type="ECO:0000259" key="8">
    <source>
        <dbReference type="Pfam" id="PF02687"/>
    </source>
</evidence>
<name>A0A5C4MQ45_9ACTN</name>
<evidence type="ECO:0000256" key="1">
    <source>
        <dbReference type="ARBA" id="ARBA00004651"/>
    </source>
</evidence>
<dbReference type="OrthoDB" id="3275641at2"/>
<feature type="transmembrane region" description="Helical" evidence="7">
    <location>
        <begin position="524"/>
        <end position="548"/>
    </location>
</feature>
<organism evidence="10 11">
    <name type="scientific">Mumia zhuanghuii</name>
    <dbReference type="NCBI Taxonomy" id="2585211"/>
    <lineage>
        <taxon>Bacteria</taxon>
        <taxon>Bacillati</taxon>
        <taxon>Actinomycetota</taxon>
        <taxon>Actinomycetes</taxon>
        <taxon>Propionibacteriales</taxon>
        <taxon>Nocardioidaceae</taxon>
        <taxon>Mumia</taxon>
    </lineage>
</organism>
<dbReference type="GO" id="GO:0005886">
    <property type="term" value="C:plasma membrane"/>
    <property type="evidence" value="ECO:0007669"/>
    <property type="project" value="UniProtKB-SubCell"/>
</dbReference>
<gene>
    <name evidence="10" type="ORF">FHE65_09735</name>
    <name evidence="9" type="ORF">FHE65_15060</name>
</gene>
<dbReference type="InterPro" id="IPR050250">
    <property type="entry name" value="Macrolide_Exporter_MacB"/>
</dbReference>
<dbReference type="PANTHER" id="PTHR30572">
    <property type="entry name" value="MEMBRANE COMPONENT OF TRANSPORTER-RELATED"/>
    <property type="match status" value="1"/>
</dbReference>
<keyword evidence="3 7" id="KW-0812">Transmembrane</keyword>
<feature type="transmembrane region" description="Helical" evidence="7">
    <location>
        <begin position="409"/>
        <end position="431"/>
    </location>
</feature>
<evidence type="ECO:0000256" key="7">
    <source>
        <dbReference type="SAM" id="Phobius"/>
    </source>
</evidence>
<dbReference type="GO" id="GO:0022857">
    <property type="term" value="F:transmembrane transporter activity"/>
    <property type="evidence" value="ECO:0007669"/>
    <property type="project" value="TreeGrafter"/>
</dbReference>
<keyword evidence="5 7" id="KW-0472">Membrane</keyword>
<comment type="subcellular location">
    <subcellularLocation>
        <location evidence="1">Cell membrane</location>
        <topology evidence="1">Multi-pass membrane protein</topology>
    </subcellularLocation>
</comment>
<feature type="transmembrane region" description="Helical" evidence="7">
    <location>
        <begin position="376"/>
        <end position="403"/>
    </location>
</feature>
<dbReference type="InterPro" id="IPR003838">
    <property type="entry name" value="ABC3_permease_C"/>
</dbReference>
<feature type="transmembrane region" description="Helical" evidence="7">
    <location>
        <begin position="443"/>
        <end position="465"/>
    </location>
</feature>
<evidence type="ECO:0000313" key="11">
    <source>
        <dbReference type="Proteomes" id="UP000306740"/>
    </source>
</evidence>
<protein>
    <submittedName>
        <fullName evidence="10">FtsX-like permease family protein</fullName>
    </submittedName>
</protein>
<evidence type="ECO:0000256" key="6">
    <source>
        <dbReference type="ARBA" id="ARBA00038076"/>
    </source>
</evidence>
<evidence type="ECO:0000256" key="5">
    <source>
        <dbReference type="ARBA" id="ARBA00023136"/>
    </source>
</evidence>
<dbReference type="EMBL" id="VDFR01000068">
    <property type="protein sequence ID" value="TNC45256.1"/>
    <property type="molecule type" value="Genomic_DNA"/>
</dbReference>
<feature type="transmembrane region" description="Helical" evidence="7">
    <location>
        <begin position="757"/>
        <end position="779"/>
    </location>
</feature>
<dbReference type="AlphaFoldDB" id="A0A5C4MQ45"/>
<dbReference type="RefSeq" id="WP_139105765.1">
    <property type="nucleotide sequence ID" value="NZ_VDFR01000045.1"/>
</dbReference>
<keyword evidence="2" id="KW-1003">Cell membrane</keyword>
<evidence type="ECO:0000313" key="10">
    <source>
        <dbReference type="EMBL" id="TNC47436.1"/>
    </source>
</evidence>
<feature type="transmembrane region" description="Helical" evidence="7">
    <location>
        <begin position="852"/>
        <end position="876"/>
    </location>
</feature>
<evidence type="ECO:0000256" key="3">
    <source>
        <dbReference type="ARBA" id="ARBA00022692"/>
    </source>
</evidence>
<keyword evidence="4 7" id="KW-1133">Transmembrane helix</keyword>
<dbReference type="EMBL" id="VDFR01000045">
    <property type="protein sequence ID" value="TNC47436.1"/>
    <property type="molecule type" value="Genomic_DNA"/>
</dbReference>
<feature type="transmembrane region" description="Helical" evidence="7">
    <location>
        <begin position="477"/>
        <end position="503"/>
    </location>
</feature>
<evidence type="ECO:0000313" key="9">
    <source>
        <dbReference type="EMBL" id="TNC45256.1"/>
    </source>
</evidence>
<accession>A0A5C4MQ45</accession>
<comment type="similarity">
    <text evidence="6">Belongs to the ABC-4 integral membrane protein family.</text>
</comment>
<dbReference type="PANTHER" id="PTHR30572:SF4">
    <property type="entry name" value="ABC TRANSPORTER PERMEASE YTRF"/>
    <property type="match status" value="1"/>
</dbReference>
<dbReference type="Pfam" id="PF02687">
    <property type="entry name" value="FtsX"/>
    <property type="match status" value="1"/>
</dbReference>
<dbReference type="Proteomes" id="UP000306740">
    <property type="component" value="Unassembled WGS sequence"/>
</dbReference>
<reference evidence="10 11" key="1">
    <citation type="submission" date="2019-05" db="EMBL/GenBank/DDBJ databases">
        <title>Mumia sp. nov., isolated from the intestinal contents of plateau pika (Ochotona curzoniae) in the Qinghai-Tibet plateau of China.</title>
        <authorList>
            <person name="Tian Z."/>
        </authorList>
    </citation>
    <scope>NUCLEOTIDE SEQUENCE [LARGE SCALE GENOMIC DNA]</scope>
    <source>
        <strain evidence="11">527</strain>
        <strain evidence="10">Z527</strain>
    </source>
</reference>
<feature type="domain" description="ABC3 transporter permease C-terminal" evidence="8">
    <location>
        <begin position="761"/>
        <end position="875"/>
    </location>
</feature>
<evidence type="ECO:0000256" key="4">
    <source>
        <dbReference type="ARBA" id="ARBA00022989"/>
    </source>
</evidence>
<feature type="transmembrane region" description="Helical" evidence="7">
    <location>
        <begin position="329"/>
        <end position="355"/>
    </location>
</feature>
<proteinExistence type="inferred from homology"/>
<sequence length="893" mass="90619">MNRGLSGPVLLLRCAVSMRDVLALVAGVVAVLAFAGTIAPAALSTLLTDAQRHELDQMVPRARDLVSEVQMTPSPELMDGDWAGLQTRLSTAREGMGPLLRPTTARGYFTVTSNTREAFADDPRVLLPTSYVNTSLAPDLDEHVAMIEGDLPAPPGSTDATADLVLSRKAADEMRWPVGEARTLSGSDLPERRYRLSGIYAPLDPDGPFWRQTSAAVVPVVRDDGQRRTVTATAWVSADGTDALGLDQLRPGSARTRLWFPFDPAQATSAQAPALVDQLSAFTRTPVPLIDAGRVTVGDMSLGVEAVSATFSTGTSGVLRETQVSAQSLVALTTLLAVGPVVAALCVLVLAVRLVRARSDALLVHTRARGASDGQVALAATAVGAFVGIPAAALGAVAAAVLAPGSDGVPWWPGALCAALPVVAMVVAAFSGAAHRRPRVPRLALELVVVGATVVSLVAVAQGGAGTPGSGIDPLFLAAPVLVCLSGALGARRLLPLVAAWTASWQRRRTGLVGLVAASRTRDGATSAAAVVALVAATGMAVAAGAAVATLDQGRHDTAWAVAGADLRVSGDTLDGQAISSLADHRDVRALTTLSDGSDVRVEGGSSAYASRLLTDATALRDVQGGAAGAVPGVAALAAGAGTDGRIPVVVSETAATQMGNAREIEVDGVEARVVAVARDVLAGVPKRVWVLMDRETLGDERPSYDPPVSVLAAADGDASKGLVEEAEALFPGATVTTPAREAAALSADPAVGGVNAVAWVAAVAAAVLVAVTVVLTLVGGAPARARDLAVVRALGLPARLVRRLPLWEVALVVVTAGVLGAVVGVVLPYAVLGEVDLRPFTGGEGQPPTVLPLAGLVAVAAGLAAMSAAGALVAAGTAGRRDLTTVLRTMEE</sequence>
<evidence type="ECO:0000256" key="2">
    <source>
        <dbReference type="ARBA" id="ARBA00022475"/>
    </source>
</evidence>
<comment type="caution">
    <text evidence="10">The sequence shown here is derived from an EMBL/GenBank/DDBJ whole genome shotgun (WGS) entry which is preliminary data.</text>
</comment>
<feature type="transmembrane region" description="Helical" evidence="7">
    <location>
        <begin position="21"/>
        <end position="43"/>
    </location>
</feature>